<organism evidence="2 3">
    <name type="scientific">Sphagnum troendelagicum</name>
    <dbReference type="NCBI Taxonomy" id="128251"/>
    <lineage>
        <taxon>Eukaryota</taxon>
        <taxon>Viridiplantae</taxon>
        <taxon>Streptophyta</taxon>
        <taxon>Embryophyta</taxon>
        <taxon>Bryophyta</taxon>
        <taxon>Sphagnophytina</taxon>
        <taxon>Sphagnopsida</taxon>
        <taxon>Sphagnales</taxon>
        <taxon>Sphagnaceae</taxon>
        <taxon>Sphagnum</taxon>
    </lineage>
</organism>
<dbReference type="Proteomes" id="UP001497512">
    <property type="component" value="Chromosome 3"/>
</dbReference>
<evidence type="ECO:0000313" key="2">
    <source>
        <dbReference type="EMBL" id="CAK9220363.1"/>
    </source>
</evidence>
<feature type="compositionally biased region" description="Basic and acidic residues" evidence="1">
    <location>
        <begin position="14"/>
        <end position="25"/>
    </location>
</feature>
<reference evidence="2" key="1">
    <citation type="submission" date="2024-02" db="EMBL/GenBank/DDBJ databases">
        <authorList>
            <consortium name="ELIXIR-Norway"/>
            <consortium name="Elixir Norway"/>
        </authorList>
    </citation>
    <scope>NUCLEOTIDE SEQUENCE</scope>
</reference>
<protein>
    <submittedName>
        <fullName evidence="2">Uncharacterized protein</fullName>
    </submittedName>
</protein>
<proteinExistence type="predicted"/>
<evidence type="ECO:0000313" key="3">
    <source>
        <dbReference type="Proteomes" id="UP001497512"/>
    </source>
</evidence>
<accession>A0ABP0UHH7</accession>
<name>A0ABP0UHH7_9BRYO</name>
<gene>
    <name evidence="2" type="ORF">CSSPTR1EN2_LOCUS15419</name>
</gene>
<evidence type="ECO:0000256" key="1">
    <source>
        <dbReference type="SAM" id="MobiDB-lite"/>
    </source>
</evidence>
<feature type="region of interest" description="Disordered" evidence="1">
    <location>
        <begin position="1"/>
        <end position="31"/>
    </location>
</feature>
<dbReference type="EMBL" id="OZ019895">
    <property type="protein sequence ID" value="CAK9220363.1"/>
    <property type="molecule type" value="Genomic_DNA"/>
</dbReference>
<sequence>MGGFNMACGSHGNDVSKESGRKEDTPPPLPTNSLEFVMRGLVLGTCGCFGVGPIAGLEGVGVIRDMLKCEPRSILIIDVDNLAHTSETLQHPSMDIGTKSDALDVGPTMLTFALCDVVKFEEDALPREEHVDKNYNVTGKDGCFIS</sequence>
<keyword evidence="3" id="KW-1185">Reference proteome</keyword>